<evidence type="ECO:0000256" key="1">
    <source>
        <dbReference type="SAM" id="MobiDB-lite"/>
    </source>
</evidence>
<feature type="region of interest" description="Disordered" evidence="1">
    <location>
        <begin position="1"/>
        <end position="22"/>
    </location>
</feature>
<accession>A0AB34IQJ3</accession>
<proteinExistence type="predicted"/>
<protein>
    <submittedName>
        <fullName evidence="2">Uncharacterized protein</fullName>
    </submittedName>
</protein>
<keyword evidence="3" id="KW-1185">Reference proteome</keyword>
<dbReference type="AlphaFoldDB" id="A0AB34IQJ3"/>
<evidence type="ECO:0000313" key="3">
    <source>
        <dbReference type="Proteomes" id="UP001515480"/>
    </source>
</evidence>
<feature type="compositionally biased region" description="Basic and acidic residues" evidence="1">
    <location>
        <begin position="1"/>
        <end position="16"/>
    </location>
</feature>
<organism evidence="2 3">
    <name type="scientific">Prymnesium parvum</name>
    <name type="common">Toxic golden alga</name>
    <dbReference type="NCBI Taxonomy" id="97485"/>
    <lineage>
        <taxon>Eukaryota</taxon>
        <taxon>Haptista</taxon>
        <taxon>Haptophyta</taxon>
        <taxon>Prymnesiophyceae</taxon>
        <taxon>Prymnesiales</taxon>
        <taxon>Prymnesiaceae</taxon>
        <taxon>Prymnesium</taxon>
    </lineage>
</organism>
<evidence type="ECO:0000313" key="2">
    <source>
        <dbReference type="EMBL" id="KAL1503944.1"/>
    </source>
</evidence>
<comment type="caution">
    <text evidence="2">The sequence shown here is derived from an EMBL/GenBank/DDBJ whole genome shotgun (WGS) entry which is preliminary data.</text>
</comment>
<reference evidence="2 3" key="1">
    <citation type="journal article" date="2024" name="Science">
        <title>Giant polyketide synthase enzymes in the biosynthesis of giant marine polyether toxins.</title>
        <authorList>
            <person name="Fallon T.R."/>
            <person name="Shende V.V."/>
            <person name="Wierzbicki I.H."/>
            <person name="Pendleton A.L."/>
            <person name="Watervoot N.F."/>
            <person name="Auber R.P."/>
            <person name="Gonzalez D.J."/>
            <person name="Wisecaver J.H."/>
            <person name="Moore B.S."/>
        </authorList>
    </citation>
    <scope>NUCLEOTIDE SEQUENCE [LARGE SCALE GENOMIC DNA]</scope>
    <source>
        <strain evidence="2 3">12B1</strain>
    </source>
</reference>
<dbReference type="EMBL" id="JBGBPQ010000020">
    <property type="protein sequence ID" value="KAL1503944.1"/>
    <property type="molecule type" value="Genomic_DNA"/>
</dbReference>
<gene>
    <name evidence="2" type="ORF">AB1Y20_010363</name>
</gene>
<dbReference type="Proteomes" id="UP001515480">
    <property type="component" value="Unassembled WGS sequence"/>
</dbReference>
<name>A0AB34IQJ3_PRYPA</name>
<sequence>MSVFVDLRKPPSDKEMATAAQPNTTHATPCATRWSRVTHTVARCPVIVVANTRRPSTQGFGARLTFLLFAVDVAAKLNAALTLETSYWARGRAMSGFHYQHDYSWAWELFPFARAHSCCAQTTCGSLVTERSPLPVDALLRKWRCGRRYHLETGGRTSCYGTWCTSHLSGAVDRASTQLLALWPHLSNLSAFARLPRAPSPSAADAFSSSSYAFSFPPSSSNSATPSPSSASPTLPPARVVWHVRTGDIVLPLRHEAVASLHARITRGFARRGVEHIALTYDALQLRRDFPWLSAMVSQVIDPSTLSERRAFEVMVEADVLVSTGSSFAIVAGAFSQPGRQLHIFLPPKNSGEMLPNASLLLTPAFLRARADYRATFVRRNTVPADINGHLFAEYEYKFAEMVRGLDESGVADVDVAHLAYETWMR</sequence>